<accession>D8WJ86</accession>
<dbReference type="RefSeq" id="YP_003734833.1">
    <property type="nucleotide sequence ID" value="NC_014280.1"/>
</dbReference>
<gene>
    <name evidence="1" type="primary">orf170</name>
</gene>
<protein>
    <submittedName>
        <fullName evidence="1">Orf170</fullName>
    </submittedName>
</protein>
<organism evidence="1">
    <name type="scientific">Globisporangium ultimum</name>
    <name type="common">Pythium ultimum</name>
    <dbReference type="NCBI Taxonomy" id="2052682"/>
    <lineage>
        <taxon>Eukaryota</taxon>
        <taxon>Sar</taxon>
        <taxon>Stramenopiles</taxon>
        <taxon>Oomycota</taxon>
        <taxon>Peronosporomycetes</taxon>
        <taxon>Pythiales</taxon>
        <taxon>Pythiaceae</taxon>
        <taxon>Globisporangium</taxon>
    </lineage>
</organism>
<dbReference type="RefSeq" id="YP_003734848.1">
    <property type="nucleotide sequence ID" value="NC_014280.1"/>
</dbReference>
<name>D8WJ86_GLOUL</name>
<dbReference type="EMBL" id="GU138662">
    <property type="protein sequence ID" value="ACZ43868.1"/>
    <property type="molecule type" value="Genomic_DNA"/>
</dbReference>
<dbReference type="GeneID" id="9385246"/>
<dbReference type="GeneID" id="9385260"/>
<geneLocation type="mitochondrion" evidence="1"/>
<sequence length="170" mass="20100">MNNYDHIKNFLEKYTFKKFKLYIYENQIQNFNNQSFDRTQFSNFTNSFTNDIRILVEVVKKSKENSNTKKKDLKMIQKFVKSTFTIYEISNQNIQSRLTIPVRPHAMSMENILNNTEIEITTTEPFSYGFGVQYPQIVDLTDSFVISSNEIYICLQETQSILEEIILSLI</sequence>
<evidence type="ECO:0000313" key="1">
    <source>
        <dbReference type="EMBL" id="ACZ43868.1"/>
    </source>
</evidence>
<keyword evidence="1" id="KW-0496">Mitochondrion</keyword>
<dbReference type="EMBL" id="GU138662">
    <property type="protein sequence ID" value="ACZ43883.1"/>
    <property type="molecule type" value="Genomic_DNA"/>
</dbReference>
<reference evidence="1" key="1">
    <citation type="journal article" date="2010" name="Genome Biol.">
        <title>Genome sequence of the necrotrophic plant pathogen Pythium ultimum reveals original pathogenicity mechanisms and effector repertoire.</title>
        <authorList>
            <person name="Levesque C.A."/>
            <person name="Brouwer H."/>
            <person name="Cano L."/>
            <person name="Hamilton J.P."/>
            <person name="Holt C."/>
            <person name="Huitema E."/>
            <person name="Raffaele S."/>
            <person name="Robideau G.P."/>
            <person name="Thines M."/>
            <person name="Win J."/>
            <person name="Zerillo M.M."/>
            <person name="Beakes G.W."/>
            <person name="Boore J.L."/>
            <person name="Busam D."/>
            <person name="Dumas B."/>
            <person name="Ferriera S."/>
            <person name="Fuerstenberg S.I."/>
            <person name="Gachon C.M."/>
            <person name="Gaulin E."/>
            <person name="Govers F."/>
            <person name="Grenville-Briggs L."/>
            <person name="Horner N."/>
            <person name="Hostetler J."/>
            <person name="Jiang R.H."/>
            <person name="Johnson J."/>
            <person name="Krajaejun T."/>
            <person name="Lin H."/>
            <person name="Meijer H.J."/>
            <person name="Moore B."/>
            <person name="Morris P."/>
            <person name="Phuntmart V."/>
            <person name="Puiu D."/>
            <person name="Shetty J."/>
            <person name="Stajich J.E."/>
            <person name="Tripathy S."/>
            <person name="Wawra S."/>
            <person name="van West P."/>
            <person name="Whitty B.R."/>
            <person name="Coutinho P.M."/>
            <person name="Henrissat B."/>
            <person name="Martin F."/>
            <person name="Thomas P.D."/>
            <person name="Tyler B.M."/>
            <person name="De Vries R.P."/>
            <person name="Kamoun S."/>
            <person name="Yandell M."/>
            <person name="Tisserat N."/>
            <person name="Buell C.R."/>
        </authorList>
    </citation>
    <scope>NUCLEOTIDE SEQUENCE</scope>
</reference>
<dbReference type="AlphaFoldDB" id="D8WJ86"/>
<proteinExistence type="predicted"/>